<dbReference type="PROSITE" id="PS00134">
    <property type="entry name" value="TRYPSIN_HIS"/>
    <property type="match status" value="1"/>
</dbReference>
<sequence length="422" mass="43893">MSRKIRLRLIAGAACVLLPVLGAGAASAARSGHDPVRERVPDGKPPISDATGPREPVPGGFAGWAELFTEQTRLNAAADRVLDAAENAEGYAGMIVAPENHEVRVYWHGEVPPAVQSALEEGRLRAPVRVLPAAYSQARLLAEAAEWTESGQVTGAAPAPDGSGVRLSVAAEDVSPGALLRPTGASAPITVEGGEEMSPAWDRRDDVPSYYAGGRTRNAASGAGCTSGFAVYDKNGSPGFLTAAHCGKLWDAFYDGGGTGDPANRMGEYSWYVTKRDAAIVLADATANAFDGSPSSASNAQVVALWKAHVGNFVCNSGASLGQVCLIKVTEVGWSGTYTNGQKVKHMVRAKHVSGGCAVAAGDSGGPIFSYPGAAWWQVAAQGIVSAWGKQVYCGGLDGGRVLTFPRVWDVDKEFGALLQVW</sequence>
<protein>
    <submittedName>
        <fullName evidence="3">Uncharacterized protein</fullName>
    </submittedName>
</protein>
<dbReference type="InterPro" id="IPR043504">
    <property type="entry name" value="Peptidase_S1_PA_chymotrypsin"/>
</dbReference>
<feature type="region of interest" description="Disordered" evidence="1">
    <location>
        <begin position="28"/>
        <end position="55"/>
    </location>
</feature>
<dbReference type="PROSITE" id="PS00135">
    <property type="entry name" value="TRYPSIN_SER"/>
    <property type="match status" value="1"/>
</dbReference>
<dbReference type="InterPro" id="IPR018114">
    <property type="entry name" value="TRYPSIN_HIS"/>
</dbReference>
<feature type="region of interest" description="Disordered" evidence="1">
    <location>
        <begin position="181"/>
        <end position="202"/>
    </location>
</feature>
<evidence type="ECO:0000313" key="3">
    <source>
        <dbReference type="EMBL" id="QYC42513.1"/>
    </source>
</evidence>
<dbReference type="InterPro" id="IPR033116">
    <property type="entry name" value="TRYPSIN_SER"/>
</dbReference>
<dbReference type="InterPro" id="IPR009003">
    <property type="entry name" value="Peptidase_S1_PA"/>
</dbReference>
<dbReference type="RefSeq" id="WP_020540132.1">
    <property type="nucleotide sequence ID" value="NZ_CP068985.1"/>
</dbReference>
<gene>
    <name evidence="3" type="ORF">Nocox_24550</name>
</gene>
<name>A0ABX8U4F4_9ACTN</name>
<dbReference type="SUPFAM" id="SSF50494">
    <property type="entry name" value="Trypsin-like serine proteases"/>
    <property type="match status" value="1"/>
</dbReference>
<dbReference type="Proteomes" id="UP000824681">
    <property type="component" value="Chromosome"/>
</dbReference>
<reference evidence="3 4" key="1">
    <citation type="journal article" date="2021" name="ACS Chem. Biol.">
        <title>Genomic-Led Discovery of a Novel Glycopeptide Antibiotic by Nonomuraea coxensis DSM 45129.</title>
        <authorList>
            <person name="Yushchuk O."/>
            <person name="Vior N.M."/>
            <person name="Andreo-Vidal A."/>
            <person name="Berini F."/>
            <person name="Ruckert C."/>
            <person name="Busche T."/>
            <person name="Binda E."/>
            <person name="Kalinowski J."/>
            <person name="Truman A.W."/>
            <person name="Marinelli F."/>
        </authorList>
    </citation>
    <scope>NUCLEOTIDE SEQUENCE [LARGE SCALE GENOMIC DNA]</scope>
    <source>
        <strain evidence="3 4">DSM 45129</strain>
    </source>
</reference>
<feature type="compositionally biased region" description="Basic and acidic residues" evidence="1">
    <location>
        <begin position="31"/>
        <end position="42"/>
    </location>
</feature>
<feature type="signal peptide" evidence="2">
    <location>
        <begin position="1"/>
        <end position="28"/>
    </location>
</feature>
<accession>A0ABX8U4F4</accession>
<proteinExistence type="predicted"/>
<evidence type="ECO:0000256" key="2">
    <source>
        <dbReference type="SAM" id="SignalP"/>
    </source>
</evidence>
<keyword evidence="4" id="KW-1185">Reference proteome</keyword>
<dbReference type="EMBL" id="CP068985">
    <property type="protein sequence ID" value="QYC42513.1"/>
    <property type="molecule type" value="Genomic_DNA"/>
</dbReference>
<organism evidence="3 4">
    <name type="scientific">Nonomuraea coxensis DSM 45129</name>
    <dbReference type="NCBI Taxonomy" id="1122611"/>
    <lineage>
        <taxon>Bacteria</taxon>
        <taxon>Bacillati</taxon>
        <taxon>Actinomycetota</taxon>
        <taxon>Actinomycetes</taxon>
        <taxon>Streptosporangiales</taxon>
        <taxon>Streptosporangiaceae</taxon>
        <taxon>Nonomuraea</taxon>
    </lineage>
</organism>
<evidence type="ECO:0000256" key="1">
    <source>
        <dbReference type="SAM" id="MobiDB-lite"/>
    </source>
</evidence>
<feature type="chain" id="PRO_5045305175" evidence="2">
    <location>
        <begin position="29"/>
        <end position="422"/>
    </location>
</feature>
<evidence type="ECO:0000313" key="4">
    <source>
        <dbReference type="Proteomes" id="UP000824681"/>
    </source>
</evidence>
<dbReference type="Gene3D" id="2.40.10.10">
    <property type="entry name" value="Trypsin-like serine proteases"/>
    <property type="match status" value="2"/>
</dbReference>
<keyword evidence="2" id="KW-0732">Signal</keyword>